<reference evidence="1 2" key="1">
    <citation type="submission" date="2009-07" db="EMBL/GenBank/DDBJ databases">
        <authorList>
            <person name="Madupu R."/>
            <person name="Sebastian Y."/>
            <person name="Durkin A.S."/>
            <person name="Torralba M."/>
            <person name="Methe B."/>
            <person name="Sutton G.G."/>
            <person name="Strausberg R.L."/>
            <person name="Nelson K.E."/>
        </authorList>
    </citation>
    <scope>NUCLEOTIDE SEQUENCE [LARGE SCALE GENOMIC DNA]</scope>
    <source>
        <strain evidence="1 2">RM3268</strain>
    </source>
</reference>
<accession>C8PEU2</accession>
<evidence type="ECO:0000313" key="2">
    <source>
        <dbReference type="Proteomes" id="UP000005709"/>
    </source>
</evidence>
<protein>
    <submittedName>
        <fullName evidence="1">Uncharacterized protein</fullName>
    </submittedName>
</protein>
<dbReference type="EMBL" id="ACYG01000009">
    <property type="protein sequence ID" value="EEV18570.1"/>
    <property type="molecule type" value="Genomic_DNA"/>
</dbReference>
<organism evidence="1 2">
    <name type="scientific">Campylobacter gracilis RM3268</name>
    <dbReference type="NCBI Taxonomy" id="553220"/>
    <lineage>
        <taxon>Bacteria</taxon>
        <taxon>Pseudomonadati</taxon>
        <taxon>Campylobacterota</taxon>
        <taxon>Epsilonproteobacteria</taxon>
        <taxon>Campylobacterales</taxon>
        <taxon>Campylobacteraceae</taxon>
        <taxon>Campylobacter</taxon>
    </lineage>
</organism>
<name>C8PEU2_9BACT</name>
<comment type="caution">
    <text evidence="1">The sequence shown here is derived from an EMBL/GenBank/DDBJ whole genome shotgun (WGS) entry which is preliminary data.</text>
</comment>
<proteinExistence type="predicted"/>
<dbReference type="Proteomes" id="UP000005709">
    <property type="component" value="Unassembled WGS sequence"/>
</dbReference>
<sequence>MDRLKFGLQLWIKLNVRLEAPNALDMEFTYLRLMPVSCSTRKSHAPYLTHSENAKNREFFGIKHAVAHLLSKIYSLCVPFQI</sequence>
<gene>
    <name evidence="1" type="ORF">CAMGR0001_2581</name>
</gene>
<evidence type="ECO:0000313" key="1">
    <source>
        <dbReference type="EMBL" id="EEV18570.1"/>
    </source>
</evidence>
<dbReference type="AlphaFoldDB" id="C8PEU2"/>
<dbReference type="RefSeq" id="WP_005869603.1">
    <property type="nucleotide sequence ID" value="NZ_ACYG01000009.1"/>
</dbReference>
<keyword evidence="2" id="KW-1185">Reference proteome</keyword>